<feature type="domain" description="KaiC" evidence="7">
    <location>
        <begin position="249"/>
        <end position="482"/>
    </location>
</feature>
<dbReference type="InterPro" id="IPR014774">
    <property type="entry name" value="KaiC-like_dom"/>
</dbReference>
<dbReference type="EMBL" id="RDSM01000001">
    <property type="protein sequence ID" value="RXH57229.1"/>
    <property type="molecule type" value="Genomic_DNA"/>
</dbReference>
<protein>
    <recommendedName>
        <fullName evidence="1">non-specific serine/threonine protein kinase</fullName>
        <ecNumber evidence="1">2.7.11.1</ecNumber>
    </recommendedName>
</protein>
<evidence type="ECO:0000256" key="6">
    <source>
        <dbReference type="ARBA" id="ARBA00022801"/>
    </source>
</evidence>
<dbReference type="Gene3D" id="3.40.50.300">
    <property type="entry name" value="P-loop containing nucleotide triphosphate hydrolases"/>
    <property type="match status" value="2"/>
</dbReference>
<dbReference type="InterPro" id="IPR003593">
    <property type="entry name" value="AAA+_ATPase"/>
</dbReference>
<dbReference type="GO" id="GO:0016787">
    <property type="term" value="F:hydrolase activity"/>
    <property type="evidence" value="ECO:0007669"/>
    <property type="project" value="UniProtKB-KW"/>
</dbReference>
<dbReference type="GO" id="GO:0005524">
    <property type="term" value="F:ATP binding"/>
    <property type="evidence" value="ECO:0007669"/>
    <property type="project" value="InterPro"/>
</dbReference>
<dbReference type="RefSeq" id="WP_128911429.1">
    <property type="nucleotide sequence ID" value="NZ_RDSM01000001.1"/>
</dbReference>
<dbReference type="InterPro" id="IPR030665">
    <property type="entry name" value="KaiC"/>
</dbReference>
<accession>A0A4Q0T5C8</accession>
<dbReference type="PIRSF" id="PIRSF039117">
    <property type="entry name" value="KaiC"/>
    <property type="match status" value="1"/>
</dbReference>
<dbReference type="InterPro" id="IPR010624">
    <property type="entry name" value="KaiC_dom"/>
</dbReference>
<sequence length="490" mass="54297">MDTIKQPQRVDTGVAGLNDILSGGLPAGQMYLLEGTPGTGKTTLAMQFIIQGVKSGEKSLYVTLSESKLELQASARSHGWDADNLPIAEFIPEEASLSPEQQYTVFHPSEVELAATVQKLTELIEQVKPDRLVIDSLSELRLLAADTMRYRRQLLALKQFFAGRDTTVVLLDDQTAEGSDMQLQSIAHGVLRLDKVQRTYGVTRRQIEIVKLRGTAYREGFHDYTIKTGGIRIYPRLIAGEHGDDFYEERVKSGLPELDTMFGGGICRGSSTLLIGPTGAGKSTVALQYACAATARGDRAIVYAFDEVLRIAQDRATALGLDVRRHIRDGNLAMSQVDPAELSPGEFIWQIRSDVEERDTRVVVIDSLNGFLNSMPGERDLILQMHELLAYLSQKGVVTFIIMTQHGLVGEMQTEIDVSYLADTVVLLRYFENEGEIRQVISVLKQRVGRHERTLREFSMKDDSGLAIGEPLRTFRGVLTGVPNLIGRND</sequence>
<keyword evidence="9" id="KW-1185">Reference proteome</keyword>
<keyword evidence="3" id="KW-0808">Transferase</keyword>
<reference evidence="9" key="2">
    <citation type="submission" date="2019-02" db="EMBL/GenBank/DDBJ databases">
        <title>Granulicella sibirica sp. nov., a psychrotolerant acidobacterium isolated from an organic soil layer in forested tundra, West Siberia.</title>
        <authorList>
            <person name="Oshkin I.Y."/>
            <person name="Kulichevskaya I.S."/>
            <person name="Rijpstra W.I.C."/>
            <person name="Sinninghe Damste J.S."/>
            <person name="Rakitin A.L."/>
            <person name="Ravin N.V."/>
            <person name="Dedysh S.N."/>
        </authorList>
    </citation>
    <scope>NUCLEOTIDE SEQUENCE [LARGE SCALE GENOMIC DNA]</scope>
    <source>
        <strain evidence="9">AF10</strain>
    </source>
</reference>
<name>A0A4Q0T5C8_9BACT</name>
<dbReference type="GO" id="GO:0004674">
    <property type="term" value="F:protein serine/threonine kinase activity"/>
    <property type="evidence" value="ECO:0007669"/>
    <property type="project" value="UniProtKB-EC"/>
</dbReference>
<reference evidence="8 9" key="1">
    <citation type="submission" date="2018-11" db="EMBL/GenBank/DDBJ databases">
        <authorList>
            <person name="Mardanov A.V."/>
            <person name="Ravin N.V."/>
            <person name="Dedysh S.N."/>
        </authorList>
    </citation>
    <scope>NUCLEOTIDE SEQUENCE [LARGE SCALE GENOMIC DNA]</scope>
    <source>
        <strain evidence="8 9">AF10</strain>
    </source>
</reference>
<evidence type="ECO:0000256" key="1">
    <source>
        <dbReference type="ARBA" id="ARBA00012513"/>
    </source>
</evidence>
<dbReference type="SMART" id="SM00382">
    <property type="entry name" value="AAA"/>
    <property type="match status" value="2"/>
</dbReference>
<evidence type="ECO:0000256" key="2">
    <source>
        <dbReference type="ARBA" id="ARBA00022553"/>
    </source>
</evidence>
<dbReference type="PANTHER" id="PTHR42926">
    <property type="match status" value="1"/>
</dbReference>
<feature type="domain" description="KaiC" evidence="7">
    <location>
        <begin position="8"/>
        <end position="247"/>
    </location>
</feature>
<dbReference type="Pfam" id="PF06745">
    <property type="entry name" value="ATPase"/>
    <property type="match status" value="2"/>
</dbReference>
<dbReference type="SUPFAM" id="SSF52540">
    <property type="entry name" value="P-loop containing nucleoside triphosphate hydrolases"/>
    <property type="match status" value="2"/>
</dbReference>
<dbReference type="PANTHER" id="PTHR42926:SF1">
    <property type="entry name" value="CIRCADIAN CLOCK OSCILLATOR PROTEIN KAIC 1"/>
    <property type="match status" value="1"/>
</dbReference>
<organism evidence="8 9">
    <name type="scientific">Granulicella sibirica</name>
    <dbReference type="NCBI Taxonomy" id="2479048"/>
    <lineage>
        <taxon>Bacteria</taxon>
        <taxon>Pseudomonadati</taxon>
        <taxon>Acidobacteriota</taxon>
        <taxon>Terriglobia</taxon>
        <taxon>Terriglobales</taxon>
        <taxon>Acidobacteriaceae</taxon>
        <taxon>Granulicella</taxon>
    </lineage>
</organism>
<evidence type="ECO:0000259" key="7">
    <source>
        <dbReference type="PROSITE" id="PS51146"/>
    </source>
</evidence>
<evidence type="ECO:0000313" key="8">
    <source>
        <dbReference type="EMBL" id="RXH57229.1"/>
    </source>
</evidence>
<dbReference type="Proteomes" id="UP000289437">
    <property type="component" value="Unassembled WGS sequence"/>
</dbReference>
<dbReference type="AlphaFoldDB" id="A0A4Q0T5C8"/>
<dbReference type="InterPro" id="IPR027417">
    <property type="entry name" value="P-loop_NTPase"/>
</dbReference>
<dbReference type="EC" id="2.7.11.1" evidence="1"/>
<evidence type="ECO:0000256" key="5">
    <source>
        <dbReference type="ARBA" id="ARBA00022777"/>
    </source>
</evidence>
<keyword evidence="5" id="KW-0418">Kinase</keyword>
<evidence type="ECO:0000256" key="3">
    <source>
        <dbReference type="ARBA" id="ARBA00022679"/>
    </source>
</evidence>
<keyword evidence="4" id="KW-0677">Repeat</keyword>
<proteinExistence type="predicted"/>
<keyword evidence="2" id="KW-0597">Phosphoprotein</keyword>
<dbReference type="PROSITE" id="PS51146">
    <property type="entry name" value="KAIC"/>
    <property type="match status" value="2"/>
</dbReference>
<comment type="caution">
    <text evidence="8">The sequence shown here is derived from an EMBL/GenBank/DDBJ whole genome shotgun (WGS) entry which is preliminary data.</text>
</comment>
<evidence type="ECO:0000256" key="4">
    <source>
        <dbReference type="ARBA" id="ARBA00022737"/>
    </source>
</evidence>
<keyword evidence="6" id="KW-0378">Hydrolase</keyword>
<dbReference type="OrthoDB" id="9803906at2"/>
<evidence type="ECO:0000313" key="9">
    <source>
        <dbReference type="Proteomes" id="UP000289437"/>
    </source>
</evidence>
<gene>
    <name evidence="8" type="ORF">GRAN_0539</name>
</gene>
<dbReference type="CDD" id="cd19488">
    <property type="entry name" value="KaiC-like_N"/>
    <property type="match status" value="1"/>
</dbReference>
<dbReference type="InterPro" id="IPR051347">
    <property type="entry name" value="Circadian_clock_KaiC-rel"/>
</dbReference>